<feature type="non-terminal residue" evidence="1">
    <location>
        <position position="72"/>
    </location>
</feature>
<accession>A0A3B1B148</accession>
<dbReference type="Pfam" id="PF24389">
    <property type="entry name" value="ORC-CDC6-like"/>
    <property type="match status" value="1"/>
</dbReference>
<dbReference type="InterPro" id="IPR056955">
    <property type="entry name" value="ORC-CDC6-like"/>
</dbReference>
<protein>
    <submittedName>
        <fullName evidence="1">Uncharacterized protein</fullName>
    </submittedName>
</protein>
<sequence length="72" mass="8457">MNREELNRLTTYLEENTRADKVSGIEFIDPRNFREKVRGKQNYVVFGRRGAGKSTLLKTLNKYENSLTIYVN</sequence>
<dbReference type="Gene3D" id="3.40.50.300">
    <property type="entry name" value="P-loop containing nucleotide triphosphate hydrolases"/>
    <property type="match status" value="1"/>
</dbReference>
<gene>
    <name evidence="1" type="ORF">MNBD_GAMMA26-1238</name>
</gene>
<dbReference type="EMBL" id="UOFX01000056">
    <property type="protein sequence ID" value="VAX09842.1"/>
    <property type="molecule type" value="Genomic_DNA"/>
</dbReference>
<dbReference type="SUPFAM" id="SSF52540">
    <property type="entry name" value="P-loop containing nucleoside triphosphate hydrolases"/>
    <property type="match status" value="1"/>
</dbReference>
<reference evidence="1" key="1">
    <citation type="submission" date="2018-06" db="EMBL/GenBank/DDBJ databases">
        <authorList>
            <person name="Zhirakovskaya E."/>
        </authorList>
    </citation>
    <scope>NUCLEOTIDE SEQUENCE</scope>
</reference>
<dbReference type="AlphaFoldDB" id="A0A3B1B148"/>
<proteinExistence type="predicted"/>
<dbReference type="InterPro" id="IPR027417">
    <property type="entry name" value="P-loop_NTPase"/>
</dbReference>
<evidence type="ECO:0000313" key="1">
    <source>
        <dbReference type="EMBL" id="VAX09842.1"/>
    </source>
</evidence>
<name>A0A3B1B148_9ZZZZ</name>
<organism evidence="1">
    <name type="scientific">hydrothermal vent metagenome</name>
    <dbReference type="NCBI Taxonomy" id="652676"/>
    <lineage>
        <taxon>unclassified sequences</taxon>
        <taxon>metagenomes</taxon>
        <taxon>ecological metagenomes</taxon>
    </lineage>
</organism>